<evidence type="ECO:0000259" key="2">
    <source>
        <dbReference type="Pfam" id="PF13456"/>
    </source>
</evidence>
<protein>
    <recommendedName>
        <fullName evidence="2">RNase H type-1 domain-containing protein</fullName>
    </recommendedName>
</protein>
<dbReference type="PANTHER" id="PTHR33710:SF62">
    <property type="entry name" value="DUF4283 DOMAIN PROTEIN"/>
    <property type="match status" value="1"/>
</dbReference>
<comment type="caution">
    <text evidence="3">The sequence shown here is derived from an EMBL/GenBank/DDBJ whole genome shotgun (WGS) entry which is preliminary data.</text>
</comment>
<proteinExistence type="predicted"/>
<dbReference type="InterPro" id="IPR002156">
    <property type="entry name" value="RNaseH_domain"/>
</dbReference>
<dbReference type="AlphaFoldDB" id="A0A8X7PCN0"/>
<feature type="domain" description="RNase H type-1" evidence="2">
    <location>
        <begin position="466"/>
        <end position="553"/>
    </location>
</feature>
<organism evidence="3 4">
    <name type="scientific">Brassica carinata</name>
    <name type="common">Ethiopian mustard</name>
    <name type="synonym">Abyssinian cabbage</name>
    <dbReference type="NCBI Taxonomy" id="52824"/>
    <lineage>
        <taxon>Eukaryota</taxon>
        <taxon>Viridiplantae</taxon>
        <taxon>Streptophyta</taxon>
        <taxon>Embryophyta</taxon>
        <taxon>Tracheophyta</taxon>
        <taxon>Spermatophyta</taxon>
        <taxon>Magnoliopsida</taxon>
        <taxon>eudicotyledons</taxon>
        <taxon>Gunneridae</taxon>
        <taxon>Pentapetalae</taxon>
        <taxon>rosids</taxon>
        <taxon>malvids</taxon>
        <taxon>Brassicales</taxon>
        <taxon>Brassicaceae</taxon>
        <taxon>Brassiceae</taxon>
        <taxon>Brassica</taxon>
    </lineage>
</organism>
<accession>A0A8X7PCN0</accession>
<dbReference type="GO" id="GO:0003676">
    <property type="term" value="F:nucleic acid binding"/>
    <property type="evidence" value="ECO:0007669"/>
    <property type="project" value="InterPro"/>
</dbReference>
<evidence type="ECO:0000313" key="4">
    <source>
        <dbReference type="Proteomes" id="UP000886595"/>
    </source>
</evidence>
<gene>
    <name evidence="3" type="ORF">Bca52824_088056</name>
</gene>
<dbReference type="InterPro" id="IPR036691">
    <property type="entry name" value="Endo/exonu/phosph_ase_sf"/>
</dbReference>
<dbReference type="Pfam" id="PF13456">
    <property type="entry name" value="RVT_3"/>
    <property type="match status" value="1"/>
</dbReference>
<dbReference type="SUPFAM" id="SSF56219">
    <property type="entry name" value="DNase I-like"/>
    <property type="match status" value="1"/>
</dbReference>
<feature type="region of interest" description="Disordered" evidence="1">
    <location>
        <begin position="66"/>
        <end position="88"/>
    </location>
</feature>
<dbReference type="Proteomes" id="UP000886595">
    <property type="component" value="Unassembled WGS sequence"/>
</dbReference>
<evidence type="ECO:0000256" key="1">
    <source>
        <dbReference type="SAM" id="MobiDB-lite"/>
    </source>
</evidence>
<name>A0A8X7PCN0_BRACI</name>
<dbReference type="PANTHER" id="PTHR33710">
    <property type="entry name" value="BNAC02G09200D PROTEIN"/>
    <property type="match status" value="1"/>
</dbReference>
<sequence>MNNVLKNDPYMELNAMTKFDIDYSGKDCEVMFHAGILIEWEGSDFSTPSGSLNVQRVLVAGYTVASSSGTSRSKGGGRRRPRGDKELSNQTNRLCKYWLARNYAKIARRLNSRGGPKWGLGSIMRIMSWNCQGLGRSQDLTIPISKKYEFADMLKVCEMAEISGVGDAFTWSGKRYQKYIQCKLDRCFANKEWRRVFYQASQEFMEKLGLDHRPVMVNLVNQHEKRRGAFRFDKRMVGKVRVAETIQETWSGAGSMSLMKRIGAVRQSTSSLGSRPTYAWRSILFGWILLEKGLRRDVGSGEDINVWMDKWLFDEVPKAPLRKPVLFNLDLRVCDLICPQTKTWDMEKLQENFFAADIKLILKHKPAMGEKDAYEWVHNRWGAYTVKSGYWLASPRCSYSYLPWVLWMLWKNKNVLSLKVKSMQLRLQWRKLKMMQDNGFSTKLNLGLLGLFEIARVVQLHSGRAFSGIDSLVEAKHLALVWAIESMAFHKINKVFFEVEAPDLVGAITRPRAWPAFRGYGAEILEVLQRLGEWELQSISREENKCAFLMARSVTNEQRLQSYVAQGEPEWLRRVLDEDKARR</sequence>
<dbReference type="OrthoDB" id="1935089at2759"/>
<evidence type="ECO:0000313" key="3">
    <source>
        <dbReference type="EMBL" id="KAG2248428.1"/>
    </source>
</evidence>
<keyword evidence="4" id="KW-1185">Reference proteome</keyword>
<dbReference type="EMBL" id="JAAMPC010000017">
    <property type="protein sequence ID" value="KAG2248428.1"/>
    <property type="molecule type" value="Genomic_DNA"/>
</dbReference>
<reference evidence="3 4" key="1">
    <citation type="submission" date="2020-02" db="EMBL/GenBank/DDBJ databases">
        <authorList>
            <person name="Ma Q."/>
            <person name="Huang Y."/>
            <person name="Song X."/>
            <person name="Pei D."/>
        </authorList>
    </citation>
    <scope>NUCLEOTIDE SEQUENCE [LARGE SCALE GENOMIC DNA]</scope>
    <source>
        <strain evidence="3">Sxm20200214</strain>
        <tissue evidence="3">Leaf</tissue>
    </source>
</reference>
<dbReference type="GO" id="GO:0004523">
    <property type="term" value="F:RNA-DNA hybrid ribonuclease activity"/>
    <property type="evidence" value="ECO:0007669"/>
    <property type="project" value="InterPro"/>
</dbReference>